<evidence type="ECO:0000256" key="5">
    <source>
        <dbReference type="ARBA" id="ARBA00022670"/>
    </source>
</evidence>
<proteinExistence type="inferred from homology"/>
<sequence length="448" mass="49032">MTETIDPLQQAAQHRRQLAERLGEDAVAVIPAAREQPRNRDVEHPFRQDSDFRYLTGFPEPDAVAVLAPGRPEAAYVLFVRERDPQQEQWAGARAGTEGAKARYGADEAYPLAELDERLPGLLTGRRRLVCPLGRDEAWDRRLLGWLRAAAARARVSAPAPTGIELLQDNLHEQRLVKDAAELAAMHRAAGVSVMAHRRAMQLARPEIAEYTLAAEVNAVFQRLGGEPAYPAIVAGGANACVLHYVTQRDTLRDGDLVLIDAGAELDGYAADITRTFPVNGRFSGEQRAVYEIVLDAQRRAIDCVRSGLSFDAFHQAATRALVEGMVELGWLAGEVDALIEDGAQRRFFPHRTGHWLGMDVHDVGAYAVDGQWRTLAPGMALTVEPGLYCPPGSEGVEARWHGIGVRIEDDVVVEEGDPRVLTAEVPKEPEAIEALMGAFRGSGPEQE</sequence>
<dbReference type="InterPro" id="IPR036005">
    <property type="entry name" value="Creatinase/aminopeptidase-like"/>
</dbReference>
<dbReference type="SUPFAM" id="SSF53092">
    <property type="entry name" value="Creatinase/prolidase N-terminal domain"/>
    <property type="match status" value="1"/>
</dbReference>
<evidence type="ECO:0000256" key="4">
    <source>
        <dbReference type="ARBA" id="ARBA00012574"/>
    </source>
</evidence>
<dbReference type="Pfam" id="PF00557">
    <property type="entry name" value="Peptidase_M24"/>
    <property type="match status" value="1"/>
</dbReference>
<comment type="similarity">
    <text evidence="3">Belongs to the peptidase M24B family.</text>
</comment>
<dbReference type="Gene3D" id="3.40.350.10">
    <property type="entry name" value="Creatinase/prolidase N-terminal domain"/>
    <property type="match status" value="1"/>
</dbReference>
<dbReference type="GO" id="GO:0004177">
    <property type="term" value="F:aminopeptidase activity"/>
    <property type="evidence" value="ECO:0007669"/>
    <property type="project" value="UniProtKB-KW"/>
</dbReference>
<protein>
    <recommendedName>
        <fullName evidence="4">Xaa-Pro aminopeptidase</fullName>
        <ecNumber evidence="4">3.4.11.9</ecNumber>
    </recommendedName>
</protein>
<accession>A0ABS1E7K1</accession>
<comment type="catalytic activity">
    <reaction evidence="1">
        <text>Release of any N-terminal amino acid, including proline, that is linked to proline, even from a dipeptide or tripeptide.</text>
        <dbReference type="EC" id="3.4.11.9"/>
    </reaction>
</comment>
<evidence type="ECO:0000313" key="11">
    <source>
        <dbReference type="EMBL" id="MBK1727493.1"/>
    </source>
</evidence>
<reference evidence="11 12" key="1">
    <citation type="journal article" date="2020" name="Microorganisms">
        <title>Osmotic Adaptation and Compatible Solute Biosynthesis of Phototrophic Bacteria as Revealed from Genome Analyses.</title>
        <authorList>
            <person name="Imhoff J.F."/>
            <person name="Rahn T."/>
            <person name="Kunzel S."/>
            <person name="Keller A."/>
            <person name="Neulinger S.C."/>
        </authorList>
    </citation>
    <scope>NUCLEOTIDE SEQUENCE [LARGE SCALE GENOMIC DNA]</scope>
    <source>
        <strain evidence="11 12">DSM 15116</strain>
    </source>
</reference>
<keyword evidence="11" id="KW-0031">Aminopeptidase</keyword>
<keyword evidence="6" id="KW-0479">Metal-binding</keyword>
<dbReference type="SMART" id="SM01011">
    <property type="entry name" value="AMP_N"/>
    <property type="match status" value="1"/>
</dbReference>
<evidence type="ECO:0000313" key="12">
    <source>
        <dbReference type="Proteomes" id="UP000738126"/>
    </source>
</evidence>
<keyword evidence="5" id="KW-0645">Protease</keyword>
<dbReference type="PRINTS" id="PR00599">
    <property type="entry name" value="MAPEPTIDASE"/>
</dbReference>
<evidence type="ECO:0000259" key="10">
    <source>
        <dbReference type="SMART" id="SM01011"/>
    </source>
</evidence>
<keyword evidence="8" id="KW-0482">Metalloprotease</keyword>
<dbReference type="InterPro" id="IPR001714">
    <property type="entry name" value="Pept_M24_MAP"/>
</dbReference>
<dbReference type="EC" id="3.4.11.9" evidence="4"/>
<evidence type="ECO:0000256" key="7">
    <source>
        <dbReference type="ARBA" id="ARBA00022801"/>
    </source>
</evidence>
<dbReference type="InterPro" id="IPR029149">
    <property type="entry name" value="Creatin/AminoP/Spt16_N"/>
</dbReference>
<dbReference type="Gene3D" id="3.90.230.10">
    <property type="entry name" value="Creatinase/methionine aminopeptidase superfamily"/>
    <property type="match status" value="1"/>
</dbReference>
<evidence type="ECO:0000256" key="3">
    <source>
        <dbReference type="ARBA" id="ARBA00008766"/>
    </source>
</evidence>
<keyword evidence="9" id="KW-0464">Manganese</keyword>
<dbReference type="PANTHER" id="PTHR43226:SF4">
    <property type="entry name" value="XAA-PRO AMINOPEPTIDASE 3"/>
    <property type="match status" value="1"/>
</dbReference>
<evidence type="ECO:0000256" key="9">
    <source>
        <dbReference type="ARBA" id="ARBA00023211"/>
    </source>
</evidence>
<comment type="cofactor">
    <cofactor evidence="2">
        <name>Mn(2+)</name>
        <dbReference type="ChEBI" id="CHEBI:29035"/>
    </cofactor>
</comment>
<evidence type="ECO:0000256" key="1">
    <source>
        <dbReference type="ARBA" id="ARBA00001424"/>
    </source>
</evidence>
<dbReference type="PROSITE" id="PS00491">
    <property type="entry name" value="PROLINE_PEPTIDASE"/>
    <property type="match status" value="1"/>
</dbReference>
<organism evidence="11 12">
    <name type="scientific">Halorhodospira neutriphila</name>
    <dbReference type="NCBI Taxonomy" id="168379"/>
    <lineage>
        <taxon>Bacteria</taxon>
        <taxon>Pseudomonadati</taxon>
        <taxon>Pseudomonadota</taxon>
        <taxon>Gammaproteobacteria</taxon>
        <taxon>Chromatiales</taxon>
        <taxon>Ectothiorhodospiraceae</taxon>
        <taxon>Halorhodospira</taxon>
    </lineage>
</organism>
<gene>
    <name evidence="11" type="ORF">CKO13_10815</name>
</gene>
<dbReference type="SUPFAM" id="SSF55920">
    <property type="entry name" value="Creatinase/aminopeptidase"/>
    <property type="match status" value="1"/>
</dbReference>
<name>A0ABS1E7K1_9GAMM</name>
<dbReference type="InterPro" id="IPR001131">
    <property type="entry name" value="Peptidase_M24B_aminopep-P_CS"/>
</dbReference>
<dbReference type="InterPro" id="IPR007865">
    <property type="entry name" value="Aminopep_P_N"/>
</dbReference>
<dbReference type="EMBL" id="NRSH01000163">
    <property type="protein sequence ID" value="MBK1727493.1"/>
    <property type="molecule type" value="Genomic_DNA"/>
</dbReference>
<dbReference type="CDD" id="cd01087">
    <property type="entry name" value="Prolidase"/>
    <property type="match status" value="1"/>
</dbReference>
<keyword evidence="7" id="KW-0378">Hydrolase</keyword>
<dbReference type="InterPro" id="IPR000994">
    <property type="entry name" value="Pept_M24"/>
</dbReference>
<evidence type="ECO:0000256" key="8">
    <source>
        <dbReference type="ARBA" id="ARBA00023049"/>
    </source>
</evidence>
<dbReference type="InterPro" id="IPR052433">
    <property type="entry name" value="X-Pro_dipept-like"/>
</dbReference>
<evidence type="ECO:0000256" key="2">
    <source>
        <dbReference type="ARBA" id="ARBA00001936"/>
    </source>
</evidence>
<evidence type="ECO:0000256" key="6">
    <source>
        <dbReference type="ARBA" id="ARBA00022723"/>
    </source>
</evidence>
<dbReference type="PANTHER" id="PTHR43226">
    <property type="entry name" value="XAA-PRO AMINOPEPTIDASE 3"/>
    <property type="match status" value="1"/>
</dbReference>
<comment type="caution">
    <text evidence="11">The sequence shown here is derived from an EMBL/GenBank/DDBJ whole genome shotgun (WGS) entry which is preliminary data.</text>
</comment>
<keyword evidence="12" id="KW-1185">Reference proteome</keyword>
<dbReference type="Proteomes" id="UP000738126">
    <property type="component" value="Unassembled WGS sequence"/>
</dbReference>
<dbReference type="RefSeq" id="WP_200260891.1">
    <property type="nucleotide sequence ID" value="NZ_NRSH01000163.1"/>
</dbReference>
<feature type="domain" description="Aminopeptidase P N-terminal" evidence="10">
    <location>
        <begin position="6"/>
        <end position="140"/>
    </location>
</feature>
<dbReference type="Pfam" id="PF05195">
    <property type="entry name" value="AMP_N"/>
    <property type="match status" value="1"/>
</dbReference>